<dbReference type="GO" id="GO:0016491">
    <property type="term" value="F:oxidoreductase activity"/>
    <property type="evidence" value="ECO:0007669"/>
    <property type="project" value="UniProtKB-KW"/>
</dbReference>
<dbReference type="InterPro" id="IPR013328">
    <property type="entry name" value="6PGD_dom2"/>
</dbReference>
<dbReference type="InterPro" id="IPR013131">
    <property type="entry name" value="Mannitol_DH_N"/>
</dbReference>
<dbReference type="RefSeq" id="WP_354619372.1">
    <property type="nucleotide sequence ID" value="NZ_JBEWYP010000010.1"/>
</dbReference>
<dbReference type="InterPro" id="IPR013118">
    <property type="entry name" value="Mannitol_DH_C"/>
</dbReference>
<dbReference type="InterPro" id="IPR008927">
    <property type="entry name" value="6-PGluconate_DH-like_C_sf"/>
</dbReference>
<gene>
    <name evidence="4" type="ORF">ABXZ32_14295</name>
</gene>
<evidence type="ECO:0000259" key="3">
    <source>
        <dbReference type="Pfam" id="PF08125"/>
    </source>
</evidence>
<feature type="domain" description="Mannitol dehydrogenase C-terminal" evidence="3">
    <location>
        <begin position="291"/>
        <end position="475"/>
    </location>
</feature>
<keyword evidence="1 4" id="KW-0560">Oxidoreductase</keyword>
<dbReference type="EMBL" id="JBEWYP010000010">
    <property type="protein sequence ID" value="MET7030575.1"/>
    <property type="molecule type" value="Genomic_DNA"/>
</dbReference>
<evidence type="ECO:0000313" key="4">
    <source>
        <dbReference type="EMBL" id="MET7030575.1"/>
    </source>
</evidence>
<dbReference type="Pfam" id="PF01232">
    <property type="entry name" value="Mannitol_dh"/>
    <property type="match status" value="1"/>
</dbReference>
<proteinExistence type="predicted"/>
<evidence type="ECO:0000313" key="5">
    <source>
        <dbReference type="Proteomes" id="UP001549773"/>
    </source>
</evidence>
<dbReference type="PANTHER" id="PTHR43362">
    <property type="entry name" value="MANNITOL DEHYDROGENASE DSF1-RELATED"/>
    <property type="match status" value="1"/>
</dbReference>
<protein>
    <submittedName>
        <fullName evidence="4">Mannitol dehydrogenase family protein</fullName>
        <ecNumber evidence="4">1.1.1.-</ecNumber>
    </submittedName>
</protein>
<evidence type="ECO:0000256" key="1">
    <source>
        <dbReference type="ARBA" id="ARBA00023002"/>
    </source>
</evidence>
<keyword evidence="5" id="KW-1185">Reference proteome</keyword>
<dbReference type="Gene3D" id="3.40.50.720">
    <property type="entry name" value="NAD(P)-binding Rossmann-like Domain"/>
    <property type="match status" value="1"/>
</dbReference>
<dbReference type="Pfam" id="PF08125">
    <property type="entry name" value="Mannitol_dh_C"/>
    <property type="match status" value="1"/>
</dbReference>
<sequence length="496" mass="56970">MPNLLYLNTENTYSLPSGTLKANIDRDKIKTSIVHLGVTNFHRAHQAAYMQELIEKHHELNFGICGIDLLESDRKIYNILKDQDGLYTAIFKNTNGIHEYKIIDAIVEYFYGPENPLAAIERMAQPDIKIISLTIAEDGYHLNEITGEFNLTHPEVEQDILNKFNPKTVFGYLTQAFKLRKNRGIPGCTILSCDNIKKNGDTIKSSFFNYVAKTEPSLLPWLEQNTSFPNSMVDRITTVTSSEDIELLKKKYLIYDQWPVVCETFSSWIIEDKFLFDRPDWEKAGIQFVKNIEPFENMKLRILNAGHSILGILGTLHGYKYVHEVANDEDFVLFLNAFIDKEVANNLVGSSEQNIQSYKREVIQRFKNAHIKDRLSRICKESSSKIPLFILPTTQDQLAKKDHIENSAFLIAAWCKYYDGEDDQGNTYEIMDSLSNQLVRAAAKSHVKPEAFLEVSTIFGDLHKHQSLVDRFKYYTTKLRTLTIKESLQQLSSGRL</sequence>
<dbReference type="InterPro" id="IPR050988">
    <property type="entry name" value="Mannitol_DH/Oxidoreductase"/>
</dbReference>
<dbReference type="Gene3D" id="1.10.1040.10">
    <property type="entry name" value="N-(1-d-carboxylethyl)-l-norvaline Dehydrogenase, domain 2"/>
    <property type="match status" value="1"/>
</dbReference>
<dbReference type="PANTHER" id="PTHR43362:SF1">
    <property type="entry name" value="MANNITOL DEHYDROGENASE 2-RELATED"/>
    <property type="match status" value="1"/>
</dbReference>
<dbReference type="Proteomes" id="UP001549773">
    <property type="component" value="Unassembled WGS sequence"/>
</dbReference>
<evidence type="ECO:0000259" key="2">
    <source>
        <dbReference type="Pfam" id="PF01232"/>
    </source>
</evidence>
<dbReference type="PRINTS" id="PR00084">
    <property type="entry name" value="MTLDHDRGNASE"/>
</dbReference>
<feature type="domain" description="Mannitol dehydrogenase N-terminal" evidence="2">
    <location>
        <begin position="32"/>
        <end position="283"/>
    </location>
</feature>
<dbReference type="EC" id="1.1.1.-" evidence="4"/>
<accession>A0ABV2U0B9</accession>
<comment type="caution">
    <text evidence="4">The sequence shown here is derived from an EMBL/GenBank/DDBJ whole genome shotgun (WGS) entry which is preliminary data.</text>
</comment>
<dbReference type="InterPro" id="IPR000669">
    <property type="entry name" value="Mannitol_DH"/>
</dbReference>
<name>A0ABV2U0B9_9FLAO</name>
<organism evidence="4 5">
    <name type="scientific">Sediminicola luteus</name>
    <dbReference type="NCBI Taxonomy" id="319238"/>
    <lineage>
        <taxon>Bacteria</taxon>
        <taxon>Pseudomonadati</taxon>
        <taxon>Bacteroidota</taxon>
        <taxon>Flavobacteriia</taxon>
        <taxon>Flavobacteriales</taxon>
        <taxon>Flavobacteriaceae</taxon>
        <taxon>Sediminicola</taxon>
    </lineage>
</organism>
<reference evidence="4 5" key="1">
    <citation type="submission" date="2024-07" db="EMBL/GenBank/DDBJ databases">
        <title>The genome sequence of type strain Sediminicola luteus GDMCC 1.2596T.</title>
        <authorList>
            <person name="Liu Y."/>
        </authorList>
    </citation>
    <scope>NUCLEOTIDE SEQUENCE [LARGE SCALE GENOMIC DNA]</scope>
    <source>
        <strain evidence="4 5">GDMCC 1.2596</strain>
    </source>
</reference>
<dbReference type="SUPFAM" id="SSF51735">
    <property type="entry name" value="NAD(P)-binding Rossmann-fold domains"/>
    <property type="match status" value="1"/>
</dbReference>
<dbReference type="InterPro" id="IPR036291">
    <property type="entry name" value="NAD(P)-bd_dom_sf"/>
</dbReference>
<dbReference type="SUPFAM" id="SSF48179">
    <property type="entry name" value="6-phosphogluconate dehydrogenase C-terminal domain-like"/>
    <property type="match status" value="1"/>
</dbReference>